<dbReference type="EMBL" id="CP130612">
    <property type="protein sequence ID" value="WKW11585.1"/>
    <property type="molecule type" value="Genomic_DNA"/>
</dbReference>
<evidence type="ECO:0000313" key="5">
    <source>
        <dbReference type="Proteomes" id="UP001229955"/>
    </source>
</evidence>
<protein>
    <submittedName>
        <fullName evidence="4">Uncharacterized protein</fullName>
    </submittedName>
</protein>
<feature type="transmembrane region" description="Helical" evidence="2">
    <location>
        <begin position="129"/>
        <end position="150"/>
    </location>
</feature>
<proteinExistence type="predicted"/>
<organism evidence="4 5">
    <name type="scientific">Pseudogemmatithrix spongiicola</name>
    <dbReference type="NCBI Taxonomy" id="3062599"/>
    <lineage>
        <taxon>Bacteria</taxon>
        <taxon>Pseudomonadati</taxon>
        <taxon>Gemmatimonadota</taxon>
        <taxon>Gemmatimonadia</taxon>
        <taxon>Gemmatimonadales</taxon>
        <taxon>Gemmatimonadaceae</taxon>
        <taxon>Pseudogemmatithrix</taxon>
    </lineage>
</organism>
<sequence>MQATPSAQPAPAPAASAPQTTAPQSPVLPGGPYTAREMYEAASTQRRLIRDQLANAEGEREEVARQLRQPGVEGVDKEGLEQHLRALDIRVLDLRQQLADAQLRESQAAAVPGSTTPSPEESSADRFEVVMTVGVLLTLAMGFPLVIAYARRLWKKAAVTVSMTPELDRRLDSIDRAIETTALEVERIGEGQRFVTQLLANRAMQDAAQALPPSADSRPTT</sequence>
<dbReference type="RefSeq" id="WP_367887283.1">
    <property type="nucleotide sequence ID" value="NZ_CP130612.1"/>
</dbReference>
<feature type="region of interest" description="Disordered" evidence="1">
    <location>
        <begin position="1"/>
        <end position="44"/>
    </location>
</feature>
<name>A0AA49JZ22_9BACT</name>
<evidence type="ECO:0000313" key="3">
    <source>
        <dbReference type="EMBL" id="WKW11585.1"/>
    </source>
</evidence>
<evidence type="ECO:0000313" key="4">
    <source>
        <dbReference type="EMBL" id="WKW14495.1"/>
    </source>
</evidence>
<dbReference type="EMBL" id="CP130613">
    <property type="protein sequence ID" value="WKW14495.1"/>
    <property type="molecule type" value="Genomic_DNA"/>
</dbReference>
<feature type="compositionally biased region" description="Low complexity" evidence="1">
    <location>
        <begin position="1"/>
        <end position="25"/>
    </location>
</feature>
<keyword evidence="2" id="KW-0472">Membrane</keyword>
<keyword evidence="5" id="KW-1185">Reference proteome</keyword>
<keyword evidence="2" id="KW-1133">Transmembrane helix</keyword>
<accession>A0AA49JZ22</accession>
<dbReference type="KEGG" id="pspc:Strain318_000840"/>
<keyword evidence="2" id="KW-0812">Transmembrane</keyword>
<gene>
    <name evidence="3" type="ORF">Strain138_000840</name>
    <name evidence="4" type="ORF">Strain318_000840</name>
</gene>
<dbReference type="Proteomes" id="UP001229955">
    <property type="component" value="Chromosome"/>
</dbReference>
<reference evidence="4" key="1">
    <citation type="submission" date="2023-07" db="EMBL/GenBank/DDBJ databases">
        <authorList>
            <person name="Haufschild T."/>
            <person name="Kallscheuer N."/>
            <person name="Hammer J."/>
            <person name="Kohn T."/>
            <person name="Kabuu M."/>
            <person name="Jogler M."/>
            <person name="Wohfarth N."/>
            <person name="Heuer A."/>
            <person name="Rohde M."/>
            <person name="van Teeseling M.C.F."/>
            <person name="Jogler C."/>
        </authorList>
    </citation>
    <scope>NUCLEOTIDE SEQUENCE</scope>
    <source>
        <strain evidence="3">Strain 138</strain>
        <strain evidence="4">Strain 318</strain>
    </source>
</reference>
<accession>A0AA49JTF6</accession>
<evidence type="ECO:0000256" key="2">
    <source>
        <dbReference type="SAM" id="Phobius"/>
    </source>
</evidence>
<evidence type="ECO:0000256" key="1">
    <source>
        <dbReference type="SAM" id="MobiDB-lite"/>
    </source>
</evidence>
<dbReference type="AlphaFoldDB" id="A0AA49JZ22"/>